<evidence type="ECO:0000313" key="3">
    <source>
        <dbReference type="RefSeq" id="XP_035683954.1"/>
    </source>
</evidence>
<feature type="transmembrane region" description="Helical" evidence="1">
    <location>
        <begin position="76"/>
        <end position="99"/>
    </location>
</feature>
<reference evidence="2" key="1">
    <citation type="journal article" date="2020" name="Nat. Ecol. Evol.">
        <title>Deeply conserved synteny resolves early events in vertebrate evolution.</title>
        <authorList>
            <person name="Simakov O."/>
            <person name="Marletaz F."/>
            <person name="Yue J.X."/>
            <person name="O'Connell B."/>
            <person name="Jenkins J."/>
            <person name="Brandt A."/>
            <person name="Calef R."/>
            <person name="Tung C.H."/>
            <person name="Huang T.K."/>
            <person name="Schmutz J."/>
            <person name="Satoh N."/>
            <person name="Yu J.K."/>
            <person name="Putnam N.H."/>
            <person name="Green R.E."/>
            <person name="Rokhsar D.S."/>
        </authorList>
    </citation>
    <scope>NUCLEOTIDE SEQUENCE [LARGE SCALE GENOMIC DNA]</scope>
    <source>
        <strain evidence="2">S238N-H82</strain>
    </source>
</reference>
<dbReference type="GeneID" id="118420959"/>
<keyword evidence="1" id="KW-1133">Transmembrane helix</keyword>
<reference evidence="3" key="2">
    <citation type="submission" date="2025-08" db="UniProtKB">
        <authorList>
            <consortium name="RefSeq"/>
        </authorList>
    </citation>
    <scope>IDENTIFICATION</scope>
    <source>
        <strain evidence="3">S238N-H82</strain>
        <tissue evidence="3">Testes</tissue>
    </source>
</reference>
<sequence>MPTIVPTCPEGMAFEPDPVSDCMSCGLCVQFPNTGICSTQKCIDFLRKPVTEALQSSTQKWITDITPTEQTVWVPVWIVAVCLGILLVVVVGAVVWAVCLRKKKQQAEVILGNHESKTLNIFDNIASIVI</sequence>
<dbReference type="KEGG" id="bfo:118420959"/>
<keyword evidence="1" id="KW-0472">Membrane</keyword>
<organism evidence="2 3">
    <name type="scientific">Branchiostoma floridae</name>
    <name type="common">Florida lancelet</name>
    <name type="synonym">Amphioxus</name>
    <dbReference type="NCBI Taxonomy" id="7739"/>
    <lineage>
        <taxon>Eukaryota</taxon>
        <taxon>Metazoa</taxon>
        <taxon>Chordata</taxon>
        <taxon>Cephalochordata</taxon>
        <taxon>Leptocardii</taxon>
        <taxon>Amphioxiformes</taxon>
        <taxon>Branchiostomatidae</taxon>
        <taxon>Branchiostoma</taxon>
    </lineage>
</organism>
<proteinExistence type="predicted"/>
<dbReference type="OMA" id="GICSTQK"/>
<keyword evidence="2" id="KW-1185">Reference proteome</keyword>
<dbReference type="Gene3D" id="4.10.400.20">
    <property type="match status" value="1"/>
</dbReference>
<accession>A0A9J7LKT6</accession>
<name>A0A9J7LKT6_BRAFL</name>
<dbReference type="Proteomes" id="UP000001554">
    <property type="component" value="Chromosome 8"/>
</dbReference>
<dbReference type="RefSeq" id="XP_035683954.1">
    <property type="nucleotide sequence ID" value="XM_035828061.1"/>
</dbReference>
<dbReference type="AlphaFoldDB" id="A0A9J7LKT6"/>
<evidence type="ECO:0000256" key="1">
    <source>
        <dbReference type="SAM" id="Phobius"/>
    </source>
</evidence>
<keyword evidence="1" id="KW-0812">Transmembrane</keyword>
<gene>
    <name evidence="3" type="primary">LOC118420959</name>
</gene>
<protein>
    <submittedName>
        <fullName evidence="3">Uncharacterized protein LOC118420959</fullName>
    </submittedName>
</protein>
<dbReference type="OrthoDB" id="10043263at2759"/>
<evidence type="ECO:0000313" key="2">
    <source>
        <dbReference type="Proteomes" id="UP000001554"/>
    </source>
</evidence>